<dbReference type="GO" id="GO:0003700">
    <property type="term" value="F:DNA-binding transcription factor activity"/>
    <property type="evidence" value="ECO:0007669"/>
    <property type="project" value="TreeGrafter"/>
</dbReference>
<gene>
    <name evidence="5" type="ORF">EMO89_06205</name>
</gene>
<dbReference type="Gene3D" id="1.10.260.40">
    <property type="entry name" value="lambda repressor-like DNA-binding domains"/>
    <property type="match status" value="1"/>
</dbReference>
<keyword evidence="3" id="KW-0804">Transcription</keyword>
<dbReference type="Gene3D" id="3.40.50.2300">
    <property type="match status" value="2"/>
</dbReference>
<dbReference type="InterPro" id="IPR000843">
    <property type="entry name" value="HTH_LacI"/>
</dbReference>
<dbReference type="PROSITE" id="PS00356">
    <property type="entry name" value="HTH_LACI_1"/>
    <property type="match status" value="1"/>
</dbReference>
<dbReference type="SUPFAM" id="SSF47413">
    <property type="entry name" value="lambda repressor-like DNA-binding domains"/>
    <property type="match status" value="1"/>
</dbReference>
<dbReference type="InterPro" id="IPR046335">
    <property type="entry name" value="LacI/GalR-like_sensor"/>
</dbReference>
<dbReference type="CDD" id="cd01392">
    <property type="entry name" value="HTH_LacI"/>
    <property type="match status" value="1"/>
</dbReference>
<keyword evidence="2" id="KW-0238">DNA-binding</keyword>
<reference evidence="5 6" key="1">
    <citation type="journal article" date="2019" name="Syst. Appl. Microbiol.">
        <title>Characterization of Bifidobacterium species in feaces of the Egyptian fruit bat: Description of B. vespertilionis sp. nov. and B. rousetti sp. nov.</title>
        <authorList>
            <person name="Modesto M."/>
            <person name="Satti M."/>
            <person name="Watanabe K."/>
            <person name="Puglisi E."/>
            <person name="Morelli L."/>
            <person name="Huang C.-H."/>
            <person name="Liou J.-S."/>
            <person name="Miyashita M."/>
            <person name="Tamura T."/>
            <person name="Saito S."/>
            <person name="Mori K."/>
            <person name="Huang L."/>
            <person name="Sciavilla P."/>
            <person name="Sandri C."/>
            <person name="Spiezio C."/>
            <person name="Vitali F."/>
            <person name="Cavalieri D."/>
            <person name="Perpetuini G."/>
            <person name="Tofalo R."/>
            <person name="Bonetti A."/>
            <person name="Arita M."/>
            <person name="Mattarelli P."/>
        </authorList>
    </citation>
    <scope>NUCLEOTIDE SEQUENCE [LARGE SCALE GENOMIC DNA]</scope>
    <source>
        <strain evidence="5 6">RST7</strain>
    </source>
</reference>
<evidence type="ECO:0000313" key="6">
    <source>
        <dbReference type="Proteomes" id="UP000412028"/>
    </source>
</evidence>
<dbReference type="PRINTS" id="PR00036">
    <property type="entry name" value="HTHLACI"/>
</dbReference>
<sequence>MELPVVGPTLQDVARRAGVSISTVSRALNDGKVKAATKRLVADVANELGYEAPRASGFDLARQRRSEDGRGRIGVVVSRLGVYFDGAPLAKALDIIQSAGFRAMMANIEDKDHDPERIIRAVAADCEGMLIVSPRVGDDMLRDVGAMTTTVVANRKVEGLSSVFLNEASGAVLALRHLASLGHRVVAYTTVGERYWSSAVKGLSLRSAAERLGMTAVHLGDDFDTSYRSGLMAADALLTEPGVTAMIAHDEIQAVGVVNCLTDRGLRVPQDMSVVSMSDSSLCMVCRPAVSAVDARQIKVMSDAATMVLGNIEQSRSGGVPARVRHVAISETFSIRGSTGPAPQCVGSR</sequence>
<dbReference type="InterPro" id="IPR028082">
    <property type="entry name" value="Peripla_BP_I"/>
</dbReference>
<evidence type="ECO:0000259" key="4">
    <source>
        <dbReference type="PROSITE" id="PS50932"/>
    </source>
</evidence>
<dbReference type="EMBL" id="RZUI01000006">
    <property type="protein sequence ID" value="KAA8830243.1"/>
    <property type="molecule type" value="Genomic_DNA"/>
</dbReference>
<dbReference type="AlphaFoldDB" id="A0A5M9ZZJ2"/>
<dbReference type="CDD" id="cd06267">
    <property type="entry name" value="PBP1_LacI_sugar_binding-like"/>
    <property type="match status" value="1"/>
</dbReference>
<dbReference type="Pfam" id="PF13377">
    <property type="entry name" value="Peripla_BP_3"/>
    <property type="match status" value="1"/>
</dbReference>
<proteinExistence type="predicted"/>
<dbReference type="SUPFAM" id="SSF53822">
    <property type="entry name" value="Periplasmic binding protein-like I"/>
    <property type="match status" value="1"/>
</dbReference>
<dbReference type="PANTHER" id="PTHR30146:SF155">
    <property type="entry name" value="ALANINE RACEMASE"/>
    <property type="match status" value="1"/>
</dbReference>
<dbReference type="SMART" id="SM00354">
    <property type="entry name" value="HTH_LACI"/>
    <property type="match status" value="1"/>
</dbReference>
<dbReference type="PANTHER" id="PTHR30146">
    <property type="entry name" value="LACI-RELATED TRANSCRIPTIONAL REPRESSOR"/>
    <property type="match status" value="1"/>
</dbReference>
<keyword evidence="1" id="KW-0805">Transcription regulation</keyword>
<dbReference type="Pfam" id="PF00356">
    <property type="entry name" value="LacI"/>
    <property type="match status" value="1"/>
</dbReference>
<feature type="domain" description="HTH lacI-type" evidence="4">
    <location>
        <begin position="8"/>
        <end position="62"/>
    </location>
</feature>
<protein>
    <submittedName>
        <fullName evidence="5">LacI family transcriptional regulator</fullName>
    </submittedName>
</protein>
<evidence type="ECO:0000256" key="3">
    <source>
        <dbReference type="ARBA" id="ARBA00023163"/>
    </source>
</evidence>
<evidence type="ECO:0000256" key="2">
    <source>
        <dbReference type="ARBA" id="ARBA00023125"/>
    </source>
</evidence>
<accession>A0A5M9ZZJ2</accession>
<name>A0A5M9ZZJ2_9BIFI</name>
<organism evidence="5 6">
    <name type="scientific">Bifidobacterium tissieri</name>
    <dbReference type="NCBI Taxonomy" id="1630162"/>
    <lineage>
        <taxon>Bacteria</taxon>
        <taxon>Bacillati</taxon>
        <taxon>Actinomycetota</taxon>
        <taxon>Actinomycetes</taxon>
        <taxon>Bifidobacteriales</taxon>
        <taxon>Bifidobacteriaceae</taxon>
        <taxon>Bifidobacterium</taxon>
    </lineage>
</organism>
<dbReference type="GO" id="GO:0000976">
    <property type="term" value="F:transcription cis-regulatory region binding"/>
    <property type="evidence" value="ECO:0007669"/>
    <property type="project" value="TreeGrafter"/>
</dbReference>
<evidence type="ECO:0000313" key="5">
    <source>
        <dbReference type="EMBL" id="KAA8830243.1"/>
    </source>
</evidence>
<evidence type="ECO:0000256" key="1">
    <source>
        <dbReference type="ARBA" id="ARBA00023015"/>
    </source>
</evidence>
<comment type="caution">
    <text evidence="5">The sequence shown here is derived from an EMBL/GenBank/DDBJ whole genome shotgun (WGS) entry which is preliminary data.</text>
</comment>
<dbReference type="InterPro" id="IPR010982">
    <property type="entry name" value="Lambda_DNA-bd_dom_sf"/>
</dbReference>
<dbReference type="Proteomes" id="UP000412028">
    <property type="component" value="Unassembled WGS sequence"/>
</dbReference>
<dbReference type="PROSITE" id="PS50932">
    <property type="entry name" value="HTH_LACI_2"/>
    <property type="match status" value="1"/>
</dbReference>
<dbReference type="OrthoDB" id="37081at2"/>